<keyword evidence="1" id="KW-0500">Molybdenum</keyword>
<proteinExistence type="predicted"/>
<evidence type="ECO:0000256" key="2">
    <source>
        <dbReference type="ARBA" id="ARBA00023002"/>
    </source>
</evidence>
<dbReference type="OrthoDB" id="9759099at2"/>
<dbReference type="InterPro" id="IPR016208">
    <property type="entry name" value="Ald_Oxase/xanthine_DH-like"/>
</dbReference>
<dbReference type="AlphaFoldDB" id="A0A2S7MZT0"/>
<dbReference type="Pfam" id="PF02738">
    <property type="entry name" value="MoCoBD_1"/>
    <property type="match status" value="1"/>
</dbReference>
<comment type="caution">
    <text evidence="4">The sequence shown here is derived from an EMBL/GenBank/DDBJ whole genome shotgun (WGS) entry which is preliminary data.</text>
</comment>
<gene>
    <name evidence="4" type="ORF">CYL18_10915</name>
</gene>
<dbReference type="PANTHER" id="PTHR11908">
    <property type="entry name" value="XANTHINE DEHYDROGENASE"/>
    <property type="match status" value="1"/>
</dbReference>
<dbReference type="InterPro" id="IPR000674">
    <property type="entry name" value="Ald_Oxase/Xan_DH_a/b"/>
</dbReference>
<dbReference type="SMART" id="SM01008">
    <property type="entry name" value="Ald_Xan_dh_C"/>
    <property type="match status" value="1"/>
</dbReference>
<dbReference type="InterPro" id="IPR036856">
    <property type="entry name" value="Ald_Oxase/Xan_DH_a/b_sf"/>
</dbReference>
<evidence type="ECO:0000313" key="4">
    <source>
        <dbReference type="EMBL" id="PQD95279.1"/>
    </source>
</evidence>
<evidence type="ECO:0000313" key="5">
    <source>
        <dbReference type="Proteomes" id="UP000239663"/>
    </source>
</evidence>
<dbReference type="Pfam" id="PF01315">
    <property type="entry name" value="Ald_Xan_dh_C"/>
    <property type="match status" value="1"/>
</dbReference>
<dbReference type="Proteomes" id="UP000239663">
    <property type="component" value="Unassembled WGS sequence"/>
</dbReference>
<organism evidence="4 5">
    <name type="scientific">Pradoshia eiseniae</name>
    <dbReference type="NCBI Taxonomy" id="2064768"/>
    <lineage>
        <taxon>Bacteria</taxon>
        <taxon>Bacillati</taxon>
        <taxon>Bacillota</taxon>
        <taxon>Bacilli</taxon>
        <taxon>Bacillales</taxon>
        <taxon>Bacillaceae</taxon>
        <taxon>Pradoshia</taxon>
    </lineage>
</organism>
<dbReference type="PANTHER" id="PTHR11908:SF132">
    <property type="entry name" value="ALDEHYDE OXIDASE 1-RELATED"/>
    <property type="match status" value="1"/>
</dbReference>
<sequence length="774" mass="84722">MNIIGQSVIRKDAWNKVTGKAMYTGDLETGNVLYVQKLISPYAHALIVDIDISKAMLMPGVHNIVTGGNLPLTGEEIRDRYPIAFQKVRYHGEVIALVVADTQKMAKAAADLIKVIYEPLEVVNSPTEALEENAPILHEQLGEYEKIPDVIPKPGTNIANHSKIRKGKKEKGWRDSEVTVEQVFSFNPSDHAAMETRCSLAEITGEGEVIIHSSSQAPFMIKRLISEYFHVDVGKVIVHTPLVGGAYGGKASIQLELLAYIASKAVGGRKVKIINSREEDMLTSPGHIGLEAKVKLGATRNGLLKVAEITYLWDGGAYSDKATDLSRAGAVDCTGPYHIENIYCDSLCMYTNHPYAAPFRGFAHSEVLFAFERTMDALALKLGADPLELRQINAIKPGDKTPTQVQLNRSTVGNLPGCIKELKKIMNWEEGSYKRISKSRIIAKGICCIWKNSTIDPNASSGAILTFNPDGSVNVNSGVVEIGTGTKTILAQMVSDQLKIDINRVYVQMDVLTNSTPEHWKTVASRGTLMAGRAVSMACQDAINQLKRLASIVLKAPAEDMEIRNETVYWREDPAHSLSYKELSYGYSYANGSAIGGQIIGRGHYIIPGITTLDKETGAGKPGPEWTVGAQGVEIEYNPINHRYKILKAFSVIDAGKVLNQRMAEGQVMGAMSMGIAFAGRETFHFDVMGRVLNPQLRTYRPLRYGENPQYICRFLETPHEEASYGARGLGEHGLLGMPAALGNGLSLAASTSLNELPLLPELIWRKVTEEAMP</sequence>
<dbReference type="Gene3D" id="3.30.365.10">
    <property type="entry name" value="Aldehyde oxidase/xanthine dehydrogenase, molybdopterin binding domain"/>
    <property type="match status" value="4"/>
</dbReference>
<dbReference type="SUPFAM" id="SSF54665">
    <property type="entry name" value="CO dehydrogenase molybdoprotein N-domain-like"/>
    <property type="match status" value="1"/>
</dbReference>
<feature type="domain" description="Aldehyde oxidase/xanthine dehydrogenase a/b hammerhead" evidence="3">
    <location>
        <begin position="18"/>
        <end position="121"/>
    </location>
</feature>
<dbReference type="RefSeq" id="WP_104849538.1">
    <property type="nucleotide sequence ID" value="NZ_PKOZ01000005.1"/>
</dbReference>
<dbReference type="EMBL" id="PKOZ01000005">
    <property type="protein sequence ID" value="PQD95279.1"/>
    <property type="molecule type" value="Genomic_DNA"/>
</dbReference>
<accession>A0A2S7MZT0</accession>
<evidence type="ECO:0000256" key="1">
    <source>
        <dbReference type="ARBA" id="ARBA00022505"/>
    </source>
</evidence>
<dbReference type="Pfam" id="PF20256">
    <property type="entry name" value="MoCoBD_2"/>
    <property type="match status" value="1"/>
</dbReference>
<reference evidence="4 5" key="1">
    <citation type="submission" date="2017-12" db="EMBL/GenBank/DDBJ databases">
        <title>Taxonomic description and draft genome of Pradoshia cofamensis Gen. nov., sp. nov., a thermotolerant bacillale isolated from anterior gut of earthworm Eisenia fetida.</title>
        <authorList>
            <person name="Saha T."/>
            <person name="Chakraborty R."/>
        </authorList>
    </citation>
    <scope>NUCLEOTIDE SEQUENCE [LARGE SCALE GENOMIC DNA]</scope>
    <source>
        <strain evidence="4 5">EAG3</strain>
    </source>
</reference>
<name>A0A2S7MZT0_9BACI</name>
<keyword evidence="2" id="KW-0560">Oxidoreductase</keyword>
<dbReference type="InterPro" id="IPR037165">
    <property type="entry name" value="AldOxase/xan_DH_Mopterin-bd_sf"/>
</dbReference>
<dbReference type="SUPFAM" id="SSF56003">
    <property type="entry name" value="Molybdenum cofactor-binding domain"/>
    <property type="match status" value="1"/>
</dbReference>
<dbReference type="Gene3D" id="3.90.1170.50">
    <property type="entry name" value="Aldehyde oxidase/xanthine dehydrogenase, a/b hammerhead"/>
    <property type="match status" value="1"/>
</dbReference>
<keyword evidence="5" id="KW-1185">Reference proteome</keyword>
<protein>
    <submittedName>
        <fullName evidence="4">Aldehyde oxidase</fullName>
    </submittedName>
</protein>
<dbReference type="InterPro" id="IPR008274">
    <property type="entry name" value="AldOxase/xan_DH_MoCoBD1"/>
</dbReference>
<evidence type="ECO:0000259" key="3">
    <source>
        <dbReference type="SMART" id="SM01008"/>
    </source>
</evidence>
<dbReference type="InterPro" id="IPR046867">
    <property type="entry name" value="AldOxase/xan_DH_MoCoBD2"/>
</dbReference>
<dbReference type="GO" id="GO:0005506">
    <property type="term" value="F:iron ion binding"/>
    <property type="evidence" value="ECO:0007669"/>
    <property type="project" value="InterPro"/>
</dbReference>
<dbReference type="GO" id="GO:0016491">
    <property type="term" value="F:oxidoreductase activity"/>
    <property type="evidence" value="ECO:0007669"/>
    <property type="project" value="UniProtKB-KW"/>
</dbReference>